<gene>
    <name evidence="3" type="ORF">RXV79_01295</name>
</gene>
<sequence length="119" mass="12858">MHTDRIYPSAEFFQPTAEGEPLRSVVVENADAVIVAWHVAPGQCIPAHVHPAGQDTWTILSGTGQYRLDHAGTAREVYAGDVVVAPRGCVHGVYNHGRQPLRFISVVSPGDAGYERLDA</sequence>
<evidence type="ECO:0000259" key="2">
    <source>
        <dbReference type="Pfam" id="PF07883"/>
    </source>
</evidence>
<organism evidence="3 4">
    <name type="scientific">Piscinibacter gummiphilus</name>
    <dbReference type="NCBI Taxonomy" id="946333"/>
    <lineage>
        <taxon>Bacteria</taxon>
        <taxon>Pseudomonadati</taxon>
        <taxon>Pseudomonadota</taxon>
        <taxon>Betaproteobacteria</taxon>
        <taxon>Burkholderiales</taxon>
        <taxon>Sphaerotilaceae</taxon>
        <taxon>Piscinibacter</taxon>
    </lineage>
</organism>
<dbReference type="InterPro" id="IPR011051">
    <property type="entry name" value="RmlC_Cupin_sf"/>
</dbReference>
<reference evidence="3 4" key="1">
    <citation type="submission" date="2023-10" db="EMBL/GenBank/DDBJ databases">
        <title>Bacteria for the degradation of biodegradable plastic PBAT(Polybutylene adipate terephthalate).</title>
        <authorList>
            <person name="Weon H.-Y."/>
            <person name="Yeon J."/>
        </authorList>
    </citation>
    <scope>NUCLEOTIDE SEQUENCE [LARGE SCALE GENOMIC DNA]</scope>
    <source>
        <strain evidence="3 4">SBD 7-3</strain>
    </source>
</reference>
<evidence type="ECO:0000313" key="4">
    <source>
        <dbReference type="Proteomes" id="UP001303946"/>
    </source>
</evidence>
<name>A0ABZ0CUR2_9BURK</name>
<protein>
    <submittedName>
        <fullName evidence="3">Cupin domain-containing protein</fullName>
    </submittedName>
</protein>
<proteinExistence type="predicted"/>
<keyword evidence="1" id="KW-0479">Metal-binding</keyword>
<dbReference type="PANTHER" id="PTHR35848:SF6">
    <property type="entry name" value="CUPIN TYPE-2 DOMAIN-CONTAINING PROTEIN"/>
    <property type="match status" value="1"/>
</dbReference>
<dbReference type="PANTHER" id="PTHR35848">
    <property type="entry name" value="OXALATE-BINDING PROTEIN"/>
    <property type="match status" value="1"/>
</dbReference>
<dbReference type="InterPro" id="IPR014710">
    <property type="entry name" value="RmlC-like_jellyroll"/>
</dbReference>
<keyword evidence="4" id="KW-1185">Reference proteome</keyword>
<dbReference type="InterPro" id="IPR013096">
    <property type="entry name" value="Cupin_2"/>
</dbReference>
<accession>A0ABZ0CUR2</accession>
<dbReference type="Gene3D" id="2.60.120.10">
    <property type="entry name" value="Jelly Rolls"/>
    <property type="match status" value="1"/>
</dbReference>
<dbReference type="InterPro" id="IPR051610">
    <property type="entry name" value="GPI/OXD"/>
</dbReference>
<evidence type="ECO:0000313" key="3">
    <source>
        <dbReference type="EMBL" id="WOB08703.1"/>
    </source>
</evidence>
<dbReference type="SUPFAM" id="SSF51182">
    <property type="entry name" value="RmlC-like cupins"/>
    <property type="match status" value="1"/>
</dbReference>
<evidence type="ECO:0000256" key="1">
    <source>
        <dbReference type="ARBA" id="ARBA00022723"/>
    </source>
</evidence>
<dbReference type="CDD" id="cd07008">
    <property type="entry name" value="cupin_yp_001338853-like"/>
    <property type="match status" value="1"/>
</dbReference>
<dbReference type="Proteomes" id="UP001303946">
    <property type="component" value="Chromosome"/>
</dbReference>
<dbReference type="RefSeq" id="WP_316701534.1">
    <property type="nucleotide sequence ID" value="NZ_CP136336.1"/>
</dbReference>
<feature type="domain" description="Cupin type-2" evidence="2">
    <location>
        <begin position="37"/>
        <end position="107"/>
    </location>
</feature>
<dbReference type="EMBL" id="CP136336">
    <property type="protein sequence ID" value="WOB08703.1"/>
    <property type="molecule type" value="Genomic_DNA"/>
</dbReference>
<dbReference type="Pfam" id="PF07883">
    <property type="entry name" value="Cupin_2"/>
    <property type="match status" value="1"/>
</dbReference>